<name>A0A1S8DK86_9GAMM</name>
<proteinExistence type="inferred from homology"/>
<dbReference type="GO" id="GO:0004803">
    <property type="term" value="F:transposase activity"/>
    <property type="evidence" value="ECO:0007669"/>
    <property type="project" value="InterPro"/>
</dbReference>
<dbReference type="GO" id="GO:0003677">
    <property type="term" value="F:DNA binding"/>
    <property type="evidence" value="ECO:0007669"/>
    <property type="project" value="InterPro"/>
</dbReference>
<gene>
    <name evidence="2" type="ORF">BXT89_03730</name>
</gene>
<dbReference type="InterPro" id="IPR009057">
    <property type="entry name" value="Homeodomain-like_sf"/>
</dbReference>
<evidence type="ECO:0000313" key="3">
    <source>
        <dbReference type="Proteomes" id="UP000242847"/>
    </source>
</evidence>
<evidence type="ECO:0008006" key="4">
    <source>
        <dbReference type="Google" id="ProtNLM"/>
    </source>
</evidence>
<dbReference type="STRING" id="254161.SAMN05216256_1138"/>
<dbReference type="GO" id="GO:0006313">
    <property type="term" value="P:DNA transposition"/>
    <property type="evidence" value="ECO:0007669"/>
    <property type="project" value="InterPro"/>
</dbReference>
<keyword evidence="3" id="KW-1185">Reference proteome</keyword>
<dbReference type="Gene3D" id="1.10.10.60">
    <property type="entry name" value="Homeodomain-like"/>
    <property type="match status" value="1"/>
</dbReference>
<evidence type="ECO:0000313" key="2">
    <source>
        <dbReference type="EMBL" id="ONM45299.1"/>
    </source>
</evidence>
<dbReference type="Proteomes" id="UP000242847">
    <property type="component" value="Unassembled WGS sequence"/>
</dbReference>
<comment type="similarity">
    <text evidence="1">Belongs to the transposase 8 family.</text>
</comment>
<evidence type="ECO:0000256" key="1">
    <source>
        <dbReference type="ARBA" id="ARBA00009964"/>
    </source>
</evidence>
<dbReference type="PANTHER" id="PTHR33215">
    <property type="entry name" value="PROTEIN DISTAL ANTENNA"/>
    <property type="match status" value="1"/>
</dbReference>
<reference evidence="2 3" key="1">
    <citation type="submission" date="2017-01" db="EMBL/GenBank/DDBJ databases">
        <title>Draft genome sequence of Pseudomonas pachastrellae type strain CCUG 46540T from a deep sea.</title>
        <authorList>
            <person name="Gomila M."/>
            <person name="Mulet M."/>
            <person name="Lalucat J."/>
            <person name="Garcia-Valdes E."/>
        </authorList>
    </citation>
    <scope>NUCLEOTIDE SEQUENCE [LARGE SCALE GENOMIC DNA]</scope>
    <source>
        <strain evidence="2 3">CCUG 46540</strain>
    </source>
</reference>
<organism evidence="2 3">
    <name type="scientific">Halopseudomonas pachastrellae</name>
    <dbReference type="NCBI Taxonomy" id="254161"/>
    <lineage>
        <taxon>Bacteria</taxon>
        <taxon>Pseudomonadati</taxon>
        <taxon>Pseudomonadota</taxon>
        <taxon>Gammaproteobacteria</taxon>
        <taxon>Pseudomonadales</taxon>
        <taxon>Pseudomonadaceae</taxon>
        <taxon>Halopseudomonas</taxon>
    </lineage>
</organism>
<dbReference type="AlphaFoldDB" id="A0A1S8DK86"/>
<dbReference type="InterPro" id="IPR051839">
    <property type="entry name" value="RD_transcriptional_regulator"/>
</dbReference>
<protein>
    <recommendedName>
        <fullName evidence="4">Transposase</fullName>
    </recommendedName>
</protein>
<dbReference type="InterPro" id="IPR002514">
    <property type="entry name" value="Transposase_8"/>
</dbReference>
<dbReference type="PANTHER" id="PTHR33215:SF13">
    <property type="entry name" value="PROTEIN DISTAL ANTENNA"/>
    <property type="match status" value="1"/>
</dbReference>
<dbReference type="Pfam" id="PF01527">
    <property type="entry name" value="HTH_Tnp_1"/>
    <property type="match status" value="1"/>
</dbReference>
<dbReference type="EMBL" id="MUBC01000005">
    <property type="protein sequence ID" value="ONM45299.1"/>
    <property type="molecule type" value="Genomic_DNA"/>
</dbReference>
<sequence length="116" mass="12944">MTKRRKYSPEFKREAIALSRQPGISCRQVALEIGVNPNMLTRWVREANGEPSKAFKGSGSARDENLAKLKRELARVKKERDFLREAAVFFAKESSGGIRRLSTVATSSPYALCVAV</sequence>
<dbReference type="SUPFAM" id="SSF46689">
    <property type="entry name" value="Homeodomain-like"/>
    <property type="match status" value="1"/>
</dbReference>
<accession>A0A1S8DK86</accession>
<comment type="caution">
    <text evidence="2">The sequence shown here is derived from an EMBL/GenBank/DDBJ whole genome shotgun (WGS) entry which is preliminary data.</text>
</comment>